<dbReference type="InterPro" id="IPR000253">
    <property type="entry name" value="FHA_dom"/>
</dbReference>
<keyword evidence="2" id="KW-0472">Membrane</keyword>
<dbReference type="SUPFAM" id="SSF49879">
    <property type="entry name" value="SMAD/FHA domain"/>
    <property type="match status" value="1"/>
</dbReference>
<keyword evidence="5" id="KW-1185">Reference proteome</keyword>
<evidence type="ECO:0000256" key="2">
    <source>
        <dbReference type="SAM" id="Phobius"/>
    </source>
</evidence>
<dbReference type="Proteomes" id="UP000501003">
    <property type="component" value="Chromosome"/>
</dbReference>
<dbReference type="PANTHER" id="PTHR23308">
    <property type="entry name" value="NUCLEAR INHIBITOR OF PROTEIN PHOSPHATASE-1"/>
    <property type="match status" value="1"/>
</dbReference>
<dbReference type="SMART" id="SM00240">
    <property type="entry name" value="FHA"/>
    <property type="match status" value="1"/>
</dbReference>
<evidence type="ECO:0000313" key="4">
    <source>
        <dbReference type="EMBL" id="QKJ25851.1"/>
    </source>
</evidence>
<name>A0A7D4TJP6_9MICO</name>
<dbReference type="Gene3D" id="2.60.200.20">
    <property type="match status" value="1"/>
</dbReference>
<evidence type="ECO:0000259" key="3">
    <source>
        <dbReference type="PROSITE" id="PS50006"/>
    </source>
</evidence>
<dbReference type="AlphaFoldDB" id="A0A7D4TJP6"/>
<proteinExistence type="predicted"/>
<feature type="domain" description="FHA" evidence="3">
    <location>
        <begin position="93"/>
        <end position="142"/>
    </location>
</feature>
<dbReference type="InterPro" id="IPR050923">
    <property type="entry name" value="Cell_Proc_Reg/RNA_Proc"/>
</dbReference>
<evidence type="ECO:0000256" key="1">
    <source>
        <dbReference type="ARBA" id="ARBA00022553"/>
    </source>
</evidence>
<dbReference type="CDD" id="cd00060">
    <property type="entry name" value="FHA"/>
    <property type="match status" value="1"/>
</dbReference>
<dbReference type="PROSITE" id="PS50006">
    <property type="entry name" value="FHA_DOMAIN"/>
    <property type="match status" value="1"/>
</dbReference>
<evidence type="ECO:0000313" key="5">
    <source>
        <dbReference type="Proteomes" id="UP000501003"/>
    </source>
</evidence>
<dbReference type="InterPro" id="IPR008984">
    <property type="entry name" value="SMAD_FHA_dom_sf"/>
</dbReference>
<accession>A0A7D4TJP6</accession>
<dbReference type="Pfam" id="PF00498">
    <property type="entry name" value="FHA"/>
    <property type="match status" value="1"/>
</dbReference>
<dbReference type="EMBL" id="CP054056">
    <property type="protein sequence ID" value="QKJ25851.1"/>
    <property type="molecule type" value="Genomic_DNA"/>
</dbReference>
<keyword evidence="1" id="KW-0597">Phosphoprotein</keyword>
<gene>
    <name evidence="4" type="ORF">HRU87_06800</name>
</gene>
<dbReference type="KEGG" id="aqg:HRU87_06800"/>
<reference evidence="4 5" key="1">
    <citation type="submission" date="2020-05" db="EMBL/GenBank/DDBJ databases">
        <title>Aquirufa sp. strain 15G-AUS-rot a new Aquirufa species.</title>
        <authorList>
            <person name="Pitt A."/>
            <person name="Hahn M.W."/>
        </authorList>
    </citation>
    <scope>NUCLEOTIDE SEQUENCE [LARGE SCALE GENOMIC DNA]</scope>
    <source>
        <strain evidence="4 5">15G-AUS-rot</strain>
    </source>
</reference>
<organism evidence="4 5">
    <name type="scientific">Aquiluna borgnonia</name>
    <dbReference type="NCBI Taxonomy" id="2499157"/>
    <lineage>
        <taxon>Bacteria</taxon>
        <taxon>Bacillati</taxon>
        <taxon>Actinomycetota</taxon>
        <taxon>Actinomycetes</taxon>
        <taxon>Micrococcales</taxon>
        <taxon>Microbacteriaceae</taxon>
        <taxon>Luna cluster</taxon>
        <taxon>Luna-1 subcluster</taxon>
        <taxon>Aquiluna</taxon>
    </lineage>
</organism>
<protein>
    <submittedName>
        <fullName evidence="4">FHA domain-containing protein</fullName>
    </submittedName>
</protein>
<keyword evidence="2" id="KW-1133">Transmembrane helix</keyword>
<keyword evidence="2" id="KW-0812">Transmembrane</keyword>
<feature type="transmembrane region" description="Helical" evidence="2">
    <location>
        <begin position="6"/>
        <end position="28"/>
    </location>
</feature>
<dbReference type="RefSeq" id="WP_173494147.1">
    <property type="nucleotide sequence ID" value="NZ_CP054056.1"/>
</dbReference>
<sequence>MSELALFLVRIGFVAVLWIFILSLLSVIRADLYGRRVISKLAQQNAPQLISGGAGSISSLAIEDGESFEPTQIAMLTGRTAGTSVDIAGKREVLIGRASSCDLVISDEFASNMHAKLVLVGEDWVLQDLNSTNGTFIDGRKVVTPATIKQGTTIRIGTTTFELR</sequence>